<accession>A0A314KW74</accession>
<evidence type="ECO:0000256" key="1">
    <source>
        <dbReference type="ARBA" id="ARBA00022598"/>
    </source>
</evidence>
<evidence type="ECO:0000313" key="5">
    <source>
        <dbReference type="Proteomes" id="UP000187609"/>
    </source>
</evidence>
<dbReference type="Gene3D" id="3.90.190.20">
    <property type="entry name" value="Mur ligase, C-terminal domain"/>
    <property type="match status" value="1"/>
</dbReference>
<evidence type="ECO:0000313" key="4">
    <source>
        <dbReference type="EMBL" id="OIT32914.1"/>
    </source>
</evidence>
<keyword evidence="3" id="KW-0067">ATP-binding</keyword>
<dbReference type="SMR" id="A0A314KW74"/>
<protein>
    <submittedName>
        <fullName evidence="4">Uncharacterized protein</fullName>
    </submittedName>
</protein>
<reference evidence="4" key="1">
    <citation type="submission" date="2016-11" db="EMBL/GenBank/DDBJ databases">
        <title>The genome of Nicotiana attenuata.</title>
        <authorList>
            <person name="Xu S."/>
            <person name="Brockmoeller T."/>
            <person name="Gaquerel E."/>
            <person name="Navarro A."/>
            <person name="Kuhl H."/>
            <person name="Gase K."/>
            <person name="Ling Z."/>
            <person name="Zhou W."/>
            <person name="Kreitzer C."/>
            <person name="Stanke M."/>
            <person name="Tang H."/>
            <person name="Lyons E."/>
            <person name="Pandey P."/>
            <person name="Pandey S.P."/>
            <person name="Timmermann B."/>
            <person name="Baldwin I.T."/>
        </authorList>
    </citation>
    <scope>NUCLEOTIDE SEQUENCE [LARGE SCALE GENOMIC DNA]</scope>
    <source>
        <strain evidence="4">UT</strain>
    </source>
</reference>
<evidence type="ECO:0000256" key="3">
    <source>
        <dbReference type="ARBA" id="ARBA00022840"/>
    </source>
</evidence>
<organism evidence="4 5">
    <name type="scientific">Nicotiana attenuata</name>
    <name type="common">Coyote tobacco</name>
    <dbReference type="NCBI Taxonomy" id="49451"/>
    <lineage>
        <taxon>Eukaryota</taxon>
        <taxon>Viridiplantae</taxon>
        <taxon>Streptophyta</taxon>
        <taxon>Embryophyta</taxon>
        <taxon>Tracheophyta</taxon>
        <taxon>Spermatophyta</taxon>
        <taxon>Magnoliopsida</taxon>
        <taxon>eudicotyledons</taxon>
        <taxon>Gunneridae</taxon>
        <taxon>Pentapetalae</taxon>
        <taxon>asterids</taxon>
        <taxon>lamiids</taxon>
        <taxon>Solanales</taxon>
        <taxon>Solanaceae</taxon>
        <taxon>Nicotianoideae</taxon>
        <taxon>Nicotianeae</taxon>
        <taxon>Nicotiana</taxon>
    </lineage>
</organism>
<keyword evidence="2" id="KW-0547">Nucleotide-binding</keyword>
<name>A0A314KW74_NICAT</name>
<dbReference type="PANTHER" id="PTHR43024">
    <property type="entry name" value="UDP-N-ACETYLMURAMOYL-TRIPEPTIDE--D-ALANYL-D-ALANINE LIGASE"/>
    <property type="match status" value="1"/>
</dbReference>
<keyword evidence="1" id="KW-0436">Ligase</keyword>
<dbReference type="EMBL" id="MJEQ01000975">
    <property type="protein sequence ID" value="OIT32914.1"/>
    <property type="molecule type" value="Genomic_DNA"/>
</dbReference>
<dbReference type="Gramene" id="OIT32914">
    <property type="protein sequence ID" value="OIT32914"/>
    <property type="gene ID" value="A4A49_40556"/>
</dbReference>
<evidence type="ECO:0000256" key="2">
    <source>
        <dbReference type="ARBA" id="ARBA00022741"/>
    </source>
</evidence>
<dbReference type="AlphaFoldDB" id="A0A314KW74"/>
<dbReference type="GO" id="GO:0016881">
    <property type="term" value="F:acid-amino acid ligase activity"/>
    <property type="evidence" value="ECO:0007669"/>
    <property type="project" value="InterPro"/>
</dbReference>
<dbReference type="InterPro" id="IPR036615">
    <property type="entry name" value="Mur_ligase_C_dom_sf"/>
</dbReference>
<dbReference type="Proteomes" id="UP000187609">
    <property type="component" value="Unassembled WGS sequence"/>
</dbReference>
<dbReference type="STRING" id="49451.A0A314KW74"/>
<dbReference type="PANTHER" id="PTHR43024:SF1">
    <property type="entry name" value="UDP-N-ACETYLMURAMOYL-TRIPEPTIDE--D-ALANYL-D-ALANINE LIGASE"/>
    <property type="match status" value="1"/>
</dbReference>
<sequence>MLHSYFPKVIVEAQADAPINDEEATDSDTQWFAKSTQQDTAEQLSHFAAMILDPFASLVPCDKFPIGLTLVVPVNVNLDYGHMLDTCYYCHTKAYASLYYAYEATIGTIPFYYCVDNWFDTWQYFRVASYVILTVESADLKQIEGFTPFITQTELGGECGESAEFFSCLVDQLSVSLVPADFWDVATHESVNNGVELSVCQVLGGTQISVVPHEHRERDMPTREGGRHSGVCSALCKVLLEDENGSSTGEFNDQCILGQFPFNPIAKFLRVTIYATAPALSVWDPGISFAFWALTDSIEYVTVLPLLECISRLCFITYSNYKTRVWDPGQLWFVKSYNLQSPFALSVTTLPSLAHFYIANWICVTSQPPLAIAFPGSYSYADTNQNFLLCSPKIFFLPLVTNSSGELILAKDDIELLRNINCKSTRAAILGDLLELDPTEYMYNELMLQLCCDARLNVVALVGTRFFTAAENINCADEIKLVCTNDAHCMASEIINHLINNDGIYVQGSSQRQLGVTLAFVNFIFPTELCRAVRAPQKRHRICGR</sequence>
<keyword evidence="5" id="KW-1185">Reference proteome</keyword>
<proteinExistence type="predicted"/>
<comment type="caution">
    <text evidence="4">The sequence shown here is derived from an EMBL/GenBank/DDBJ whole genome shotgun (WGS) entry which is preliminary data.</text>
</comment>
<dbReference type="InterPro" id="IPR051046">
    <property type="entry name" value="MurCDEF_CellWall_CoF430Synth"/>
</dbReference>
<gene>
    <name evidence="4" type="ORF">A4A49_40556</name>
</gene>
<dbReference type="GO" id="GO:0005524">
    <property type="term" value="F:ATP binding"/>
    <property type="evidence" value="ECO:0007669"/>
    <property type="project" value="UniProtKB-KW"/>
</dbReference>